<evidence type="ECO:0000313" key="5">
    <source>
        <dbReference type="Proteomes" id="UP000011645"/>
    </source>
</evidence>
<evidence type="ECO:0000313" key="2">
    <source>
        <dbReference type="EMBL" id="ADJ14427.1"/>
    </source>
</evidence>
<dbReference type="Proteomes" id="UP000011645">
    <property type="component" value="Unassembled WGS sequence"/>
</dbReference>
<feature type="transmembrane region" description="Helical" evidence="1">
    <location>
        <begin position="12"/>
        <end position="38"/>
    </location>
</feature>
<sequence length="66" mass="7141">MTDWRIRAAAYSLVAIAIALIVTSIALTVIAILLFQLLQYAPEALDLGREMVDVLGRVVVGLEGSR</sequence>
<keyword evidence="1" id="KW-0472">Membrane</keyword>
<gene>
    <name evidence="2" type="ordered locus">HacjB3_05180</name>
    <name evidence="3" type="ORF">C497_03565</name>
</gene>
<dbReference type="KEGG" id="hje:HacjB3_05180"/>
<protein>
    <submittedName>
        <fullName evidence="2">Uncharacterized protein</fullName>
    </submittedName>
</protein>
<reference evidence="2 4" key="1">
    <citation type="journal article" date="2010" name="J. Bacteriol.">
        <title>Complete genome sequence of Halalkalicoccus jeotgali B3(T), an extremely halophilic archaeon.</title>
        <authorList>
            <person name="Roh S.W."/>
            <person name="Nam Y.D."/>
            <person name="Nam S.H."/>
            <person name="Choi S.H."/>
            <person name="Park H.S."/>
            <person name="Bae J.W."/>
        </authorList>
    </citation>
    <scope>NUCLEOTIDE SEQUENCE [LARGE SCALE GENOMIC DNA]</scope>
    <source>
        <strain evidence="2">B3</strain>
        <strain evidence="4">DSM 18796 / CECT 7217 / JCM 14584 / KCTC 4019 / B3</strain>
    </source>
</reference>
<dbReference type="EMBL" id="AOHV01000010">
    <property type="protein sequence ID" value="ELY40143.1"/>
    <property type="molecule type" value="Genomic_DNA"/>
</dbReference>
<name>D8J9L5_HALJB</name>
<accession>D8J9L5</accession>
<keyword evidence="1" id="KW-1133">Transmembrane helix</keyword>
<proteinExistence type="predicted"/>
<evidence type="ECO:0000313" key="4">
    <source>
        <dbReference type="Proteomes" id="UP000000390"/>
    </source>
</evidence>
<keyword evidence="5" id="KW-1185">Reference proteome</keyword>
<organism evidence="2 4">
    <name type="scientific">Halalkalicoccus jeotgali (strain DSM 18796 / CECT 7217 / JCM 14584 / KCTC 4019 / B3)</name>
    <dbReference type="NCBI Taxonomy" id="795797"/>
    <lineage>
        <taxon>Archaea</taxon>
        <taxon>Methanobacteriati</taxon>
        <taxon>Methanobacteriota</taxon>
        <taxon>Stenosarchaea group</taxon>
        <taxon>Halobacteria</taxon>
        <taxon>Halobacteriales</taxon>
        <taxon>Halococcaceae</taxon>
        <taxon>Halalkalicoccus</taxon>
    </lineage>
</organism>
<dbReference type="GeneID" id="9418840"/>
<dbReference type="Proteomes" id="UP000000390">
    <property type="component" value="Chromosome"/>
</dbReference>
<dbReference type="AlphaFoldDB" id="D8J9L5"/>
<dbReference type="STRING" id="795797.HacjB3_05180"/>
<evidence type="ECO:0000313" key="3">
    <source>
        <dbReference type="EMBL" id="ELY40143.1"/>
    </source>
</evidence>
<dbReference type="EMBL" id="CP002062">
    <property type="protein sequence ID" value="ADJ14427.1"/>
    <property type="molecule type" value="Genomic_DNA"/>
</dbReference>
<dbReference type="HOGENOM" id="CLU_2820674_0_0_2"/>
<keyword evidence="1" id="KW-0812">Transmembrane</keyword>
<dbReference type="PATRIC" id="fig|795797.18.peg.1042"/>
<evidence type="ECO:0000256" key="1">
    <source>
        <dbReference type="SAM" id="Phobius"/>
    </source>
</evidence>
<dbReference type="RefSeq" id="WP_008414557.1">
    <property type="nucleotide sequence ID" value="NC_014297.1"/>
</dbReference>
<reference evidence="3 5" key="2">
    <citation type="journal article" date="2014" name="PLoS Genet.">
        <title>Phylogenetically driven sequencing of extremely halophilic archaea reveals strategies for static and dynamic osmo-response.</title>
        <authorList>
            <person name="Becker E.A."/>
            <person name="Seitzer P.M."/>
            <person name="Tritt A."/>
            <person name="Larsen D."/>
            <person name="Krusor M."/>
            <person name="Yao A.I."/>
            <person name="Wu D."/>
            <person name="Madern D."/>
            <person name="Eisen J.A."/>
            <person name="Darling A.E."/>
            <person name="Facciotti M.T."/>
        </authorList>
    </citation>
    <scope>NUCLEOTIDE SEQUENCE [LARGE SCALE GENOMIC DNA]</scope>
    <source>
        <strain evidence="3">B3</strain>
        <strain evidence="5">DSM 18796 / CECT 7217 / JCM 14584 / KCTC 4019 / B3</strain>
    </source>
</reference>